<feature type="compositionally biased region" description="Basic and acidic residues" evidence="1">
    <location>
        <begin position="56"/>
        <end position="68"/>
    </location>
</feature>
<dbReference type="KEGG" id="vg:4239229"/>
<keyword evidence="3" id="KW-1185">Reference proteome</keyword>
<dbReference type="RefSeq" id="YP_717911.1">
    <property type="nucleotide sequence ID" value="NC_008298.1"/>
</dbReference>
<protein>
    <submittedName>
        <fullName evidence="2">E4</fullName>
    </submittedName>
</protein>
<dbReference type="GeneID" id="4239229"/>
<proteinExistence type="predicted"/>
<dbReference type="EMBL" id="DQ366842">
    <property type="protein sequence ID" value="ABC95028.1"/>
    <property type="molecule type" value="Genomic_DNA"/>
</dbReference>
<evidence type="ECO:0000313" key="2">
    <source>
        <dbReference type="EMBL" id="ABC95028.1"/>
    </source>
</evidence>
<gene>
    <name evidence="2" type="primary">E4</name>
</gene>
<dbReference type="Proteomes" id="UP000052098">
    <property type="component" value="Segment"/>
</dbReference>
<evidence type="ECO:0000256" key="1">
    <source>
        <dbReference type="SAM" id="MobiDB-lite"/>
    </source>
</evidence>
<feature type="region of interest" description="Disordered" evidence="1">
    <location>
        <begin position="30"/>
        <end position="74"/>
    </location>
</feature>
<reference evidence="2 3" key="1">
    <citation type="journal article" date="2006" name="Vet. Microbiol.">
        <title>Genetic characterization of the first chiropteran papillomavirus, isolated from a basosquamous carcinoma in an Egyptian fruit bat: the Rousettus aegyptiacus papillomavirus type 1.</title>
        <authorList>
            <person name="Rector A."/>
            <person name="Mostmans S."/>
            <person name="Van Doorslaer K."/>
            <person name="McKnight C.A."/>
            <person name="Maes R.K."/>
            <person name="Wise A.G."/>
            <person name="Kiupel M."/>
            <person name="Van Ranst M."/>
        </authorList>
    </citation>
    <scope>NUCLEOTIDE SEQUENCE [LARGE SCALE GENOMIC DNA]</scope>
</reference>
<accession>Q0QIH7</accession>
<evidence type="ECO:0000313" key="3">
    <source>
        <dbReference type="Proteomes" id="UP000052098"/>
    </source>
</evidence>
<feature type="region of interest" description="Disordered" evidence="1">
    <location>
        <begin position="1"/>
        <end position="20"/>
    </location>
</feature>
<sequence>CLSILSPAQRHKKKDSSLEEELQDILGRHLGSGGGFLVRNRPKDPEDDVSQSQGQEDPHQEGEVEKPHPGGLRGLLRDLVDASHRHYQEQLEKLRSEVEQAFDRSLRQQLLLRS</sequence>
<feature type="non-terminal residue" evidence="2">
    <location>
        <position position="1"/>
    </location>
</feature>
<organism evidence="2 3">
    <name type="scientific">Rousettus aegyptiacus papillomavirus 1</name>
    <dbReference type="NCBI Taxonomy" id="369584"/>
    <lineage>
        <taxon>Viruses</taxon>
        <taxon>Monodnaviria</taxon>
        <taxon>Shotokuvirae</taxon>
        <taxon>Cossaviricota</taxon>
        <taxon>Papovaviricetes</taxon>
        <taxon>Zurhausenvirales</taxon>
        <taxon>Papillomaviridae</taxon>
        <taxon>Firstpapillomavirinae</taxon>
        <taxon>Psipapillomavirus</taxon>
        <taxon>Psipapillomavirus 1</taxon>
    </lineage>
</organism>
<name>Q0QIH7_9PAPI</name>